<dbReference type="OrthoDB" id="185373at2759"/>
<accession>G4T951</accession>
<dbReference type="InterPro" id="IPR011990">
    <property type="entry name" value="TPR-like_helical_dom_sf"/>
</dbReference>
<dbReference type="HOGENOM" id="CLU_353047_0_0_1"/>
<dbReference type="PROSITE" id="PS51375">
    <property type="entry name" value="PPR"/>
    <property type="match status" value="1"/>
</dbReference>
<keyword evidence="7" id="KW-1185">Reference proteome</keyword>
<gene>
    <name evidence="6" type="ORF">PIIN_01668</name>
</gene>
<evidence type="ECO:0000313" key="7">
    <source>
        <dbReference type="Proteomes" id="UP000007148"/>
    </source>
</evidence>
<dbReference type="PANTHER" id="PTHR47447">
    <property type="entry name" value="OS03G0856100 PROTEIN"/>
    <property type="match status" value="1"/>
</dbReference>
<comment type="function">
    <text evidence="3">Regulates mitochondrial small subunit maturation by controlling 15S rRNA 5'-end processing. Localizes to the 5' precursor of the 15S rRNA in a position that is subsequently occupied by mS47 in the mature yeast mtSSU. Uses structure and sequence-specific RNA recognition, binding to a single-stranded region of the precursor and specifically recognizing bases -6 to -1. The exchange of Ccm1 for mS47 is coupled to the irreversible removal of precursor rRNA that is accompanied by conformational changes of the mitoribosomal proteins uS5m and mS26. These conformational changes signal completion of 5'-end rRNA processing through protection of the mature 5'-end of the 15S rRNA and stabilization of mS47. The removal of the 5' precursor together with the dissociation of Ccm1 may be catalyzed by the 5'-3' exoribonuclease Pet127. Involved in the specific removal of group I introns in mitochondrial encoded transcripts.</text>
</comment>
<evidence type="ECO:0000313" key="6">
    <source>
        <dbReference type="EMBL" id="CCA67844.1"/>
    </source>
</evidence>
<organism evidence="6 7">
    <name type="scientific">Serendipita indica (strain DSM 11827)</name>
    <name type="common">Root endophyte fungus</name>
    <name type="synonym">Piriformospora indica</name>
    <dbReference type="NCBI Taxonomy" id="1109443"/>
    <lineage>
        <taxon>Eukaryota</taxon>
        <taxon>Fungi</taxon>
        <taxon>Dikarya</taxon>
        <taxon>Basidiomycota</taxon>
        <taxon>Agaricomycotina</taxon>
        <taxon>Agaricomycetes</taxon>
        <taxon>Sebacinales</taxon>
        <taxon>Serendipitaceae</taxon>
        <taxon>Serendipita</taxon>
    </lineage>
</organism>
<feature type="repeat" description="PPR" evidence="5">
    <location>
        <begin position="636"/>
        <end position="670"/>
    </location>
</feature>
<comment type="similarity">
    <text evidence="1">Belongs to the CCM1 family.</text>
</comment>
<comment type="subunit">
    <text evidence="4">Binds to mitochondrial small subunit 15S rRNA.</text>
</comment>
<name>G4T951_SERID</name>
<dbReference type="OMA" id="QRMLRWK"/>
<dbReference type="Pfam" id="PF01535">
    <property type="entry name" value="PPR"/>
    <property type="match status" value="1"/>
</dbReference>
<sequence length="796" mass="90567">MLLRSLPFTTRKLQISTFRVSTARKGRVNVHIHATQSVLQSLTAETRVNNLDHGDNGNRVNQDVQEFLKLVQRRLSKKKPPPSSTVQTKIDIRTLQHLCQAAIDNQLAWLVVHLFRTAKYQGVQLAPLYSSILPALIDAREWNGLRDLLKFLRPRVDCSSRLVNAQLRLDLHNEDYSKLTLQSVEADYPKYTKFNRETYNLLIEARIANRDMEGLRQILIQMQARGVEIGEDTHRAILSRMAAVGPNEELENKIVSYLYGINPSIDTVILNHLIRLRSIARDDAVIERYLAMLQRDGESETAFGPLTPAVPDMTTLALLVEHFGRRKNLDGAQRVIDTVDHLGLKPTHELLAHLIYVYHRVDRLQDALTLMSRLLYHLQPPLQRRLRVLLQDLGWEQSDATTPIPLRPNVYIFNALLSFVLQKRGIAAIQPILTIMKYNHVLPDDDTVRIVMLHLSRTEKVGFDTLVQFLHRCLINRGFKPQIRHVNIVFHALLREYRDRVKGHGGWRAAAARLTISDTRDISAASEKPKTMFRALGTSQNAFDLSHGGLRAILISVKESGARQDHATYSLRMFYHARVEKDVESVERLYENMVQLELCPNAYHVAALVDVHLLNGNIDLALQRIARAQKDGVKLHPALYTMVICAFGDAGQPDKGLEVYKQMMANNVRPDIASLDAVVRGYFLVKHYADASTVLQDLWSTVLPEETQPAPRTPLRTLMDILRREERLRYPSAPKLGHRLPETIRGIQTNLRRMAKRDPEEAGPPAVNYFLSKVEYLANGESDSVQTEGNPDSKLE</sequence>
<keyword evidence="2" id="KW-0677">Repeat</keyword>
<dbReference type="PANTHER" id="PTHR47447:SF24">
    <property type="entry name" value="PENTATRICOPEPTIDE REPEAT-CONTAINING PROTEIN"/>
    <property type="match status" value="1"/>
</dbReference>
<protein>
    <submittedName>
        <fullName evidence="6">Uncharacterized protein</fullName>
    </submittedName>
</protein>
<evidence type="ECO:0000256" key="2">
    <source>
        <dbReference type="ARBA" id="ARBA00022737"/>
    </source>
</evidence>
<evidence type="ECO:0000256" key="4">
    <source>
        <dbReference type="ARBA" id="ARBA00044511"/>
    </source>
</evidence>
<evidence type="ECO:0000256" key="5">
    <source>
        <dbReference type="PROSITE-ProRule" id="PRU00708"/>
    </source>
</evidence>
<dbReference type="eggNOG" id="KOG4197">
    <property type="taxonomic scope" value="Eukaryota"/>
</dbReference>
<dbReference type="Proteomes" id="UP000007148">
    <property type="component" value="Unassembled WGS sequence"/>
</dbReference>
<dbReference type="InterPro" id="IPR002885">
    <property type="entry name" value="PPR_rpt"/>
</dbReference>
<dbReference type="InParanoid" id="G4T951"/>
<reference evidence="6 7" key="1">
    <citation type="journal article" date="2011" name="PLoS Pathog.">
        <title>Endophytic Life Strategies Decoded by Genome and Transcriptome Analyses of the Mutualistic Root Symbiont Piriformospora indica.</title>
        <authorList>
            <person name="Zuccaro A."/>
            <person name="Lahrmann U."/>
            <person name="Guldener U."/>
            <person name="Langen G."/>
            <person name="Pfiffi S."/>
            <person name="Biedenkopf D."/>
            <person name="Wong P."/>
            <person name="Samans B."/>
            <person name="Grimm C."/>
            <person name="Basiewicz M."/>
            <person name="Murat C."/>
            <person name="Martin F."/>
            <person name="Kogel K.H."/>
        </authorList>
    </citation>
    <scope>NUCLEOTIDE SEQUENCE [LARGE SCALE GENOMIC DNA]</scope>
    <source>
        <strain evidence="6 7">DSM 11827</strain>
    </source>
</reference>
<dbReference type="Gene3D" id="1.25.40.10">
    <property type="entry name" value="Tetratricopeptide repeat domain"/>
    <property type="match status" value="2"/>
</dbReference>
<comment type="caution">
    <text evidence="6">The sequence shown here is derived from an EMBL/GenBank/DDBJ whole genome shotgun (WGS) entry which is preliminary data.</text>
</comment>
<evidence type="ECO:0000256" key="1">
    <source>
        <dbReference type="ARBA" id="ARBA00006192"/>
    </source>
</evidence>
<dbReference type="STRING" id="1109443.G4T951"/>
<dbReference type="NCBIfam" id="TIGR00756">
    <property type="entry name" value="PPR"/>
    <property type="match status" value="1"/>
</dbReference>
<dbReference type="AlphaFoldDB" id="G4T951"/>
<dbReference type="EMBL" id="CAFZ01000021">
    <property type="protein sequence ID" value="CCA67844.1"/>
    <property type="molecule type" value="Genomic_DNA"/>
</dbReference>
<proteinExistence type="inferred from homology"/>
<evidence type="ECO:0000256" key="3">
    <source>
        <dbReference type="ARBA" id="ARBA00044493"/>
    </source>
</evidence>